<name>A0ABM4PHA6_EQUPR</name>
<feature type="region of interest" description="Disordered" evidence="1">
    <location>
        <begin position="298"/>
        <end position="322"/>
    </location>
</feature>
<dbReference type="PANTHER" id="PTHR23120">
    <property type="entry name" value="MAESTRO-RELATED HEAT DOMAIN-CONTAINING"/>
    <property type="match status" value="1"/>
</dbReference>
<dbReference type="RefSeq" id="XP_070476582.1">
    <property type="nucleotide sequence ID" value="XM_070620481.1"/>
</dbReference>
<proteinExistence type="predicted"/>
<keyword evidence="2" id="KW-1185">Reference proteome</keyword>
<feature type="region of interest" description="Disordered" evidence="1">
    <location>
        <begin position="248"/>
        <end position="284"/>
    </location>
</feature>
<sequence>MNIITDFRNLRPLLEVEGRAELLSTCYKSVICLPAVDALQKEASSPKEAQANVELFRETLQSLRRLLETLVVEKPTRTWYCLELLDTWLNSQKDNERERAMWCTACILGFTAKMNNFERREGRNRVCGKKRARAKSIVPTCSTTTSVRLPRTNLALWKAFGTQRETTINVLQLLIDILEKLHSRRETRKMAFQPVVVACALCEMLSGSLCQEAVQELCPRLLLAVLCHLYWVTEQNVPTKIVVYSKEGGPGGKRKPFDPTRAGEGQGEDFSHLCPGPHGTSSSQIQAWIRPPKRDLHFSSPTAAQHSGHHRGSQALGSLRNDPVEDVQSLVHTILKRTDENVNLPPVSPPKMSRFSSSLFKFSGMKAPERKQQLFKIVRQEREDDDNRKKKAWRWLPGPLTVLRNRCNSGVKNAPRSIGDLGEKST</sequence>
<dbReference type="PANTHER" id="PTHR23120:SF45">
    <property type="entry name" value="MAESTRO HEAT LIKE REPEAT FAMILY MEMBER 1"/>
    <property type="match status" value="1"/>
</dbReference>
<dbReference type="GeneID" id="103561226"/>
<evidence type="ECO:0000313" key="3">
    <source>
        <dbReference type="RefSeq" id="XP_070476582.1"/>
    </source>
</evidence>
<dbReference type="Proteomes" id="UP001652662">
    <property type="component" value="Chromosome 5"/>
</dbReference>
<accession>A0ABM4PHA6</accession>
<evidence type="ECO:0000256" key="1">
    <source>
        <dbReference type="SAM" id="MobiDB-lite"/>
    </source>
</evidence>
<organism evidence="2 3">
    <name type="scientific">Equus przewalskii</name>
    <name type="common">Przewalski's horse</name>
    <name type="synonym">Equus caballus przewalskii</name>
    <dbReference type="NCBI Taxonomy" id="9798"/>
    <lineage>
        <taxon>Eukaryota</taxon>
        <taxon>Metazoa</taxon>
        <taxon>Chordata</taxon>
        <taxon>Craniata</taxon>
        <taxon>Vertebrata</taxon>
        <taxon>Euteleostomi</taxon>
        <taxon>Mammalia</taxon>
        <taxon>Eutheria</taxon>
        <taxon>Laurasiatheria</taxon>
        <taxon>Perissodactyla</taxon>
        <taxon>Equidae</taxon>
        <taxon>Equus</taxon>
    </lineage>
</organism>
<reference evidence="3" key="1">
    <citation type="submission" date="2025-08" db="UniProtKB">
        <authorList>
            <consortium name="RefSeq"/>
        </authorList>
    </citation>
    <scope>IDENTIFICATION</scope>
    <source>
        <tissue evidence="3">Blood</tissue>
    </source>
</reference>
<gene>
    <name evidence="3" type="primary">LOC103561226</name>
</gene>
<evidence type="ECO:0000313" key="2">
    <source>
        <dbReference type="Proteomes" id="UP001652662"/>
    </source>
</evidence>
<dbReference type="InterPro" id="IPR045206">
    <property type="entry name" value="Maestro_heat-like_prot"/>
</dbReference>
<protein>
    <submittedName>
        <fullName evidence="3">Uncharacterized protein isoform X1</fullName>
    </submittedName>
</protein>